<dbReference type="FunFam" id="3.80.10.10:FF:000082">
    <property type="entry name" value="Leucine-rich repeat-containing 24"/>
    <property type="match status" value="1"/>
</dbReference>
<dbReference type="PROSITE" id="PS51450">
    <property type="entry name" value="LRR"/>
    <property type="match status" value="1"/>
</dbReference>
<keyword evidence="10" id="KW-1185">Reference proteome</keyword>
<dbReference type="SUPFAM" id="SSF48726">
    <property type="entry name" value="Immunoglobulin"/>
    <property type="match status" value="1"/>
</dbReference>
<feature type="compositionally biased region" description="Polar residues" evidence="6">
    <location>
        <begin position="890"/>
        <end position="907"/>
    </location>
</feature>
<dbReference type="SMART" id="SM00369">
    <property type="entry name" value="LRR_TYP"/>
    <property type="match status" value="6"/>
</dbReference>
<proteinExistence type="predicted"/>
<keyword evidence="7" id="KW-1133">Transmembrane helix</keyword>
<keyword evidence="3" id="KW-0677">Repeat</keyword>
<accession>A0AAW0SS78</accession>
<evidence type="ECO:0000256" key="7">
    <source>
        <dbReference type="SAM" id="Phobius"/>
    </source>
</evidence>
<feature type="transmembrane region" description="Helical" evidence="7">
    <location>
        <begin position="20"/>
        <end position="38"/>
    </location>
</feature>
<name>A0AAW0SS78_SCYPA</name>
<dbReference type="InterPro" id="IPR003591">
    <property type="entry name" value="Leu-rich_rpt_typical-subtyp"/>
</dbReference>
<keyword evidence="1" id="KW-0433">Leucine-rich repeat</keyword>
<keyword evidence="4" id="KW-1015">Disulfide bond</keyword>
<dbReference type="Pfam" id="PF13855">
    <property type="entry name" value="LRR_8"/>
    <property type="match status" value="1"/>
</dbReference>
<dbReference type="PROSITE" id="PS50835">
    <property type="entry name" value="IG_LIKE"/>
    <property type="match status" value="1"/>
</dbReference>
<dbReference type="Pfam" id="PF07679">
    <property type="entry name" value="I-set"/>
    <property type="match status" value="1"/>
</dbReference>
<dbReference type="InterPro" id="IPR001611">
    <property type="entry name" value="Leu-rich_rpt"/>
</dbReference>
<dbReference type="InterPro" id="IPR013098">
    <property type="entry name" value="Ig_I-set"/>
</dbReference>
<feature type="domain" description="Ig-like" evidence="8">
    <location>
        <begin position="277"/>
        <end position="374"/>
    </location>
</feature>
<keyword evidence="2" id="KW-0732">Signal</keyword>
<feature type="region of interest" description="Disordered" evidence="6">
    <location>
        <begin position="878"/>
        <end position="989"/>
    </location>
</feature>
<dbReference type="InterPro" id="IPR007110">
    <property type="entry name" value="Ig-like_dom"/>
</dbReference>
<keyword evidence="7" id="KW-0472">Membrane</keyword>
<evidence type="ECO:0000256" key="6">
    <source>
        <dbReference type="SAM" id="MobiDB-lite"/>
    </source>
</evidence>
<sequence length="989" mass="106460">MCTSQNQNTTLYQPRTRTALVWACVWVWASLGVGVWGGCPNVCECFWRDGMQTAACRGADFIDVPRGIEPTTQVLDLSHNNLKILPRDAFAYTGLVNLQKVMLNHCNLKFLEKGSFNGVENVKELDLSNNHLRAVPSEALMNMLMLRELRISHNNLTTIPAAAFRNIPHVVQLDLSHNHIHTIETGALYNLTELEILNVAENKLTFLNASELVPLVLLRVIRVDGNPWRCTCHLRPLRQWFHDRNLAASVPPTCSYPKWLMRQDWQLLAKEELLCAPQVTAVAPRVLAAHGENVSLLCRVETEVDTAITWFMGDVPLFNESDLQRDLVVDLISSNNTSYVSNLTITDVAPEDQGTYRCVAENKAGVREANFTLQVSHEVAEVRVANMEVSYMKEGLLGGVSALLVVMVLACSVLYCKVRSGREPRRDEDSVETAQSSRSSECDPQHKLAGYHVVPTNDMEDTSPKRQQQPDPTWSIRHRGAPGDFPLGNGAEVGTSERPELSEGATAQAMASGTLPYVDPAAKDEACAARLAALEAGQWKDVLCPKDMFPHRVCSRSVSQVSLSGGRQYPDLLDLPHPQLGLQLQQHLQLQEVGQELQGLAAAASCSRPRTFSDAGGMGSGSGGGAVAAEGQTTLETPLSQVYTPQDHSDSSRSSSALNLALSQAASNAYANAHLAAGTHQCLGAAPLMDPAHAQALRPLEDPCSGKGAEADGGMCSHHHAPDPCHFEYHAAQLEKFLTEYRCLQEQLIHMKQSYEAHKRAGSIPSLDCCSMGASGPRTSMAEFPKGAPCCSCGSKGTYLPPLGVPTVGADFAQTSLTDTTAPLPPPSVGATGFPDTVQASEPSLEPPSTQAVTAYAEGFMPGRQYVDSNLTQQQGPGFAVMGEAGLGSPGTQSPARGSPKINTMTKASKEPLKSILKKNTEGGGGGGGGGRRRGDQWTRSASCCERRAGPTQIGDPSYSAPDSCSKTTETLQPADLSRPAPGHGHYEP</sequence>
<evidence type="ECO:0000256" key="1">
    <source>
        <dbReference type="ARBA" id="ARBA00022614"/>
    </source>
</evidence>
<evidence type="ECO:0000313" key="10">
    <source>
        <dbReference type="Proteomes" id="UP001487740"/>
    </source>
</evidence>
<evidence type="ECO:0000256" key="4">
    <source>
        <dbReference type="ARBA" id="ARBA00023157"/>
    </source>
</evidence>
<evidence type="ECO:0000256" key="3">
    <source>
        <dbReference type="ARBA" id="ARBA00022737"/>
    </source>
</evidence>
<evidence type="ECO:0000256" key="2">
    <source>
        <dbReference type="ARBA" id="ARBA00022729"/>
    </source>
</evidence>
<evidence type="ECO:0000313" key="9">
    <source>
        <dbReference type="EMBL" id="KAK8377754.1"/>
    </source>
</evidence>
<dbReference type="InterPro" id="IPR036179">
    <property type="entry name" value="Ig-like_dom_sf"/>
</dbReference>
<keyword evidence="5" id="KW-0325">Glycoprotein</keyword>
<dbReference type="InterPro" id="IPR003599">
    <property type="entry name" value="Ig_sub"/>
</dbReference>
<reference evidence="9 10" key="1">
    <citation type="submission" date="2023-03" db="EMBL/GenBank/DDBJ databases">
        <title>High-quality genome of Scylla paramamosain provides insights in environmental adaptation.</title>
        <authorList>
            <person name="Zhang L."/>
        </authorList>
    </citation>
    <scope>NUCLEOTIDE SEQUENCE [LARGE SCALE GENOMIC DNA]</scope>
    <source>
        <strain evidence="9">LZ_2023a</strain>
        <tissue evidence="9">Muscle</tissue>
    </source>
</reference>
<dbReference type="EMBL" id="JARAKH010000047">
    <property type="protein sequence ID" value="KAK8377754.1"/>
    <property type="molecule type" value="Genomic_DNA"/>
</dbReference>
<comment type="caution">
    <text evidence="9">The sequence shown here is derived from an EMBL/GenBank/DDBJ whole genome shotgun (WGS) entry which is preliminary data.</text>
</comment>
<dbReference type="SMART" id="SM00409">
    <property type="entry name" value="IG"/>
    <property type="match status" value="1"/>
</dbReference>
<feature type="compositionally biased region" description="Polar residues" evidence="6">
    <location>
        <begin position="961"/>
        <end position="972"/>
    </location>
</feature>
<protein>
    <recommendedName>
        <fullName evidence="8">Ig-like domain-containing protein</fullName>
    </recommendedName>
</protein>
<dbReference type="Gene3D" id="3.80.10.10">
    <property type="entry name" value="Ribonuclease Inhibitor"/>
    <property type="match status" value="2"/>
</dbReference>
<evidence type="ECO:0000259" key="8">
    <source>
        <dbReference type="PROSITE" id="PS50835"/>
    </source>
</evidence>
<dbReference type="AlphaFoldDB" id="A0AAW0SS78"/>
<dbReference type="PANTHER" id="PTHR24366:SF140">
    <property type="entry name" value="IP22191P"/>
    <property type="match status" value="1"/>
</dbReference>
<dbReference type="InterPro" id="IPR032675">
    <property type="entry name" value="LRR_dom_sf"/>
</dbReference>
<organism evidence="9 10">
    <name type="scientific">Scylla paramamosain</name>
    <name type="common">Mud crab</name>
    <dbReference type="NCBI Taxonomy" id="85552"/>
    <lineage>
        <taxon>Eukaryota</taxon>
        <taxon>Metazoa</taxon>
        <taxon>Ecdysozoa</taxon>
        <taxon>Arthropoda</taxon>
        <taxon>Crustacea</taxon>
        <taxon>Multicrustacea</taxon>
        <taxon>Malacostraca</taxon>
        <taxon>Eumalacostraca</taxon>
        <taxon>Eucarida</taxon>
        <taxon>Decapoda</taxon>
        <taxon>Pleocyemata</taxon>
        <taxon>Brachyura</taxon>
        <taxon>Eubrachyura</taxon>
        <taxon>Portunoidea</taxon>
        <taxon>Portunidae</taxon>
        <taxon>Portuninae</taxon>
        <taxon>Scylla</taxon>
    </lineage>
</organism>
<feature type="region of interest" description="Disordered" evidence="6">
    <location>
        <begin position="422"/>
        <end position="497"/>
    </location>
</feature>
<dbReference type="CDD" id="cd00096">
    <property type="entry name" value="Ig"/>
    <property type="match status" value="1"/>
</dbReference>
<keyword evidence="7" id="KW-0812">Transmembrane</keyword>
<dbReference type="SMART" id="SM00408">
    <property type="entry name" value="IGc2"/>
    <property type="match status" value="1"/>
</dbReference>
<dbReference type="PANTHER" id="PTHR24366">
    <property type="entry name" value="IG(IMMUNOGLOBULIN) AND LRR(LEUCINE RICH REPEAT) DOMAINS"/>
    <property type="match status" value="1"/>
</dbReference>
<dbReference type="InterPro" id="IPR000483">
    <property type="entry name" value="Cys-rich_flank_reg_C"/>
</dbReference>
<dbReference type="SMART" id="SM00082">
    <property type="entry name" value="LRRCT"/>
    <property type="match status" value="1"/>
</dbReference>
<evidence type="ECO:0000256" key="5">
    <source>
        <dbReference type="ARBA" id="ARBA00023180"/>
    </source>
</evidence>
<dbReference type="Proteomes" id="UP001487740">
    <property type="component" value="Unassembled WGS sequence"/>
</dbReference>
<gene>
    <name evidence="9" type="ORF">O3P69_014013</name>
</gene>
<dbReference type="SUPFAM" id="SSF52058">
    <property type="entry name" value="L domain-like"/>
    <property type="match status" value="1"/>
</dbReference>
<dbReference type="InterPro" id="IPR003598">
    <property type="entry name" value="Ig_sub2"/>
</dbReference>
<dbReference type="Gene3D" id="2.60.40.10">
    <property type="entry name" value="Immunoglobulins"/>
    <property type="match status" value="1"/>
</dbReference>
<dbReference type="InterPro" id="IPR013783">
    <property type="entry name" value="Ig-like_fold"/>
</dbReference>
<dbReference type="Pfam" id="PF00560">
    <property type="entry name" value="LRR_1"/>
    <property type="match status" value="1"/>
</dbReference>